<accession>A0A2S5TCY5</accession>
<sequence length="142" mass="15376">MYAASFRGRGALNGRESLGRGLAGRQQESGWPCYTLLRKEGQQAGDAIDVDGQNGTGCRSKLGQIRGSAGPQLTAVLILAALGVGLGMVDIQRRNNVAVCLIMPVRMPMHMRAQATKARQQAQRQQDGDEAREHQQTIVDFD</sequence>
<evidence type="ECO:0000313" key="3">
    <source>
        <dbReference type="Proteomes" id="UP000238220"/>
    </source>
</evidence>
<feature type="compositionally biased region" description="Low complexity" evidence="1">
    <location>
        <begin position="112"/>
        <end position="125"/>
    </location>
</feature>
<dbReference type="Proteomes" id="UP000238220">
    <property type="component" value="Unassembled WGS sequence"/>
</dbReference>
<evidence type="ECO:0000256" key="1">
    <source>
        <dbReference type="SAM" id="MobiDB-lite"/>
    </source>
</evidence>
<protein>
    <submittedName>
        <fullName evidence="2">Uncharacterized protein</fullName>
    </submittedName>
</protein>
<dbReference type="RefSeq" id="WP_104231602.1">
    <property type="nucleotide sequence ID" value="NZ_PSNW01000010.1"/>
</dbReference>
<keyword evidence="3" id="KW-1185">Reference proteome</keyword>
<reference evidence="2 3" key="1">
    <citation type="submission" date="2018-02" db="EMBL/GenBank/DDBJ databases">
        <title>Genome sequencing of Solimonas sp. HR-BB.</title>
        <authorList>
            <person name="Lee Y."/>
            <person name="Jeon C.O."/>
        </authorList>
    </citation>
    <scope>NUCLEOTIDE SEQUENCE [LARGE SCALE GENOMIC DNA]</scope>
    <source>
        <strain evidence="2 3">HR-BB</strain>
    </source>
</reference>
<comment type="caution">
    <text evidence="2">The sequence shown here is derived from an EMBL/GenBank/DDBJ whole genome shotgun (WGS) entry which is preliminary data.</text>
</comment>
<evidence type="ECO:0000313" key="2">
    <source>
        <dbReference type="EMBL" id="PPE72792.1"/>
    </source>
</evidence>
<proteinExistence type="predicted"/>
<dbReference type="EMBL" id="PSNW01000010">
    <property type="protein sequence ID" value="PPE72792.1"/>
    <property type="molecule type" value="Genomic_DNA"/>
</dbReference>
<dbReference type="AlphaFoldDB" id="A0A2S5TCY5"/>
<feature type="compositionally biased region" description="Basic and acidic residues" evidence="1">
    <location>
        <begin position="126"/>
        <end position="135"/>
    </location>
</feature>
<organism evidence="2 3">
    <name type="scientific">Solimonas fluminis</name>
    <dbReference type="NCBI Taxonomy" id="2086571"/>
    <lineage>
        <taxon>Bacteria</taxon>
        <taxon>Pseudomonadati</taxon>
        <taxon>Pseudomonadota</taxon>
        <taxon>Gammaproteobacteria</taxon>
        <taxon>Nevskiales</taxon>
        <taxon>Nevskiaceae</taxon>
        <taxon>Solimonas</taxon>
    </lineage>
</organism>
<gene>
    <name evidence="2" type="ORF">C3942_17265</name>
</gene>
<name>A0A2S5TCY5_9GAMM</name>
<feature type="region of interest" description="Disordered" evidence="1">
    <location>
        <begin position="112"/>
        <end position="142"/>
    </location>
</feature>